<dbReference type="Gene3D" id="3.40.50.1110">
    <property type="entry name" value="SGNH hydrolase"/>
    <property type="match status" value="1"/>
</dbReference>
<dbReference type="EMBL" id="ML178819">
    <property type="protein sequence ID" value="TFL04048.1"/>
    <property type="molecule type" value="Genomic_DNA"/>
</dbReference>
<gene>
    <name evidence="3" type="ORF">BDV98DRAFT_502743</name>
</gene>
<dbReference type="OrthoDB" id="5041285at2759"/>
<dbReference type="CDD" id="cd01821">
    <property type="entry name" value="Rhamnogalacturan_acetylesterase_like"/>
    <property type="match status" value="1"/>
</dbReference>
<dbReference type="STRING" id="1884261.A0A5C3QRP4"/>
<dbReference type="PANTHER" id="PTHR43695:SF2">
    <property type="entry name" value="PUTATIVE (AFU_ORTHOLOGUE AFUA_2G17250)-RELATED"/>
    <property type="match status" value="1"/>
</dbReference>
<keyword evidence="4" id="KW-1185">Reference proteome</keyword>
<evidence type="ECO:0000313" key="3">
    <source>
        <dbReference type="EMBL" id="TFL04048.1"/>
    </source>
</evidence>
<dbReference type="PANTHER" id="PTHR43695">
    <property type="entry name" value="PUTATIVE (AFU_ORTHOLOGUE AFUA_2G17250)-RELATED"/>
    <property type="match status" value="1"/>
</dbReference>
<reference evidence="3 4" key="1">
    <citation type="journal article" date="2019" name="Nat. Ecol. Evol.">
        <title>Megaphylogeny resolves global patterns of mushroom evolution.</title>
        <authorList>
            <person name="Varga T."/>
            <person name="Krizsan K."/>
            <person name="Foldi C."/>
            <person name="Dima B."/>
            <person name="Sanchez-Garcia M."/>
            <person name="Sanchez-Ramirez S."/>
            <person name="Szollosi G.J."/>
            <person name="Szarkandi J.G."/>
            <person name="Papp V."/>
            <person name="Albert L."/>
            <person name="Andreopoulos W."/>
            <person name="Angelini C."/>
            <person name="Antonin V."/>
            <person name="Barry K.W."/>
            <person name="Bougher N.L."/>
            <person name="Buchanan P."/>
            <person name="Buyck B."/>
            <person name="Bense V."/>
            <person name="Catcheside P."/>
            <person name="Chovatia M."/>
            <person name="Cooper J."/>
            <person name="Damon W."/>
            <person name="Desjardin D."/>
            <person name="Finy P."/>
            <person name="Geml J."/>
            <person name="Haridas S."/>
            <person name="Hughes K."/>
            <person name="Justo A."/>
            <person name="Karasinski D."/>
            <person name="Kautmanova I."/>
            <person name="Kiss B."/>
            <person name="Kocsube S."/>
            <person name="Kotiranta H."/>
            <person name="LaButti K.M."/>
            <person name="Lechner B.E."/>
            <person name="Liimatainen K."/>
            <person name="Lipzen A."/>
            <person name="Lukacs Z."/>
            <person name="Mihaltcheva S."/>
            <person name="Morgado L.N."/>
            <person name="Niskanen T."/>
            <person name="Noordeloos M.E."/>
            <person name="Ohm R.A."/>
            <person name="Ortiz-Santana B."/>
            <person name="Ovrebo C."/>
            <person name="Racz N."/>
            <person name="Riley R."/>
            <person name="Savchenko A."/>
            <person name="Shiryaev A."/>
            <person name="Soop K."/>
            <person name="Spirin V."/>
            <person name="Szebenyi C."/>
            <person name="Tomsovsky M."/>
            <person name="Tulloss R.E."/>
            <person name="Uehling J."/>
            <person name="Grigoriev I.V."/>
            <person name="Vagvolgyi C."/>
            <person name="Papp T."/>
            <person name="Martin F.M."/>
            <person name="Miettinen O."/>
            <person name="Hibbett D.S."/>
            <person name="Nagy L.G."/>
        </authorList>
    </citation>
    <scope>NUCLEOTIDE SEQUENCE [LARGE SCALE GENOMIC DNA]</scope>
    <source>
        <strain evidence="3 4">CBS 309.79</strain>
    </source>
</reference>
<feature type="signal peptide" evidence="1">
    <location>
        <begin position="1"/>
        <end position="17"/>
    </location>
</feature>
<evidence type="ECO:0000313" key="4">
    <source>
        <dbReference type="Proteomes" id="UP000305067"/>
    </source>
</evidence>
<sequence>MHSSCLISLALTFGALAAPGPTSFVLIGDSTTANGTSLNSGGWGNGFCASLSSGTPCINTARNGASTGSFVANGFWDAAIAAIKAEVGVGRRTLATIQFGHNDQKIAGPESMGKNLTSMVQQIRALGGEPVLLTSLTRRSFNSDGTINDTLQPWATETMTVASQTQTRLLDLHKTSIKYCEAIGPPYCHVLNKSPDDNTHLNEKGSTVFGRMVADLLVGSVPSTELPIITNAALSYNISHGIPSFYS</sequence>
<dbReference type="Proteomes" id="UP000305067">
    <property type="component" value="Unassembled WGS sequence"/>
</dbReference>
<dbReference type="InterPro" id="IPR037459">
    <property type="entry name" value="RhgT-like"/>
</dbReference>
<dbReference type="Pfam" id="PF13472">
    <property type="entry name" value="Lipase_GDSL_2"/>
    <property type="match status" value="1"/>
</dbReference>
<feature type="chain" id="PRO_5023013962" evidence="1">
    <location>
        <begin position="18"/>
        <end position="247"/>
    </location>
</feature>
<evidence type="ECO:0000259" key="2">
    <source>
        <dbReference type="Pfam" id="PF13472"/>
    </source>
</evidence>
<keyword evidence="1" id="KW-0732">Signal</keyword>
<protein>
    <submittedName>
        <fullName evidence="3">SGNH hydrolase</fullName>
    </submittedName>
</protein>
<dbReference type="GO" id="GO:0016787">
    <property type="term" value="F:hydrolase activity"/>
    <property type="evidence" value="ECO:0007669"/>
    <property type="project" value="UniProtKB-KW"/>
</dbReference>
<proteinExistence type="predicted"/>
<dbReference type="InterPro" id="IPR013830">
    <property type="entry name" value="SGNH_hydro"/>
</dbReference>
<dbReference type="SUPFAM" id="SSF52266">
    <property type="entry name" value="SGNH hydrolase"/>
    <property type="match status" value="1"/>
</dbReference>
<keyword evidence="3" id="KW-0378">Hydrolase</keyword>
<feature type="domain" description="SGNH hydrolase-type esterase" evidence="2">
    <location>
        <begin position="26"/>
        <end position="206"/>
    </location>
</feature>
<name>A0A5C3QRP4_9AGAR</name>
<dbReference type="InterPro" id="IPR036514">
    <property type="entry name" value="SGNH_hydro_sf"/>
</dbReference>
<organism evidence="3 4">
    <name type="scientific">Pterulicium gracile</name>
    <dbReference type="NCBI Taxonomy" id="1884261"/>
    <lineage>
        <taxon>Eukaryota</taxon>
        <taxon>Fungi</taxon>
        <taxon>Dikarya</taxon>
        <taxon>Basidiomycota</taxon>
        <taxon>Agaricomycotina</taxon>
        <taxon>Agaricomycetes</taxon>
        <taxon>Agaricomycetidae</taxon>
        <taxon>Agaricales</taxon>
        <taxon>Pleurotineae</taxon>
        <taxon>Pterulaceae</taxon>
        <taxon>Pterulicium</taxon>
    </lineage>
</organism>
<dbReference type="AlphaFoldDB" id="A0A5C3QRP4"/>
<accession>A0A5C3QRP4</accession>
<evidence type="ECO:0000256" key="1">
    <source>
        <dbReference type="SAM" id="SignalP"/>
    </source>
</evidence>